<dbReference type="EMBL" id="JABCUI010000001">
    <property type="protein sequence ID" value="NMW86302.1"/>
    <property type="molecule type" value="Genomic_DNA"/>
</dbReference>
<dbReference type="AlphaFoldDB" id="A0A7Y0UFQ9"/>
<name>A0A7Y0UFQ9_9ACTO</name>
<evidence type="ECO:0008006" key="3">
    <source>
        <dbReference type="Google" id="ProtNLM"/>
    </source>
</evidence>
<gene>
    <name evidence="1" type="ORF">HHJ67_00810</name>
</gene>
<evidence type="ECO:0000313" key="2">
    <source>
        <dbReference type="Proteomes" id="UP000553981"/>
    </source>
</evidence>
<evidence type="ECO:0000313" key="1">
    <source>
        <dbReference type="EMBL" id="NMW86302.1"/>
    </source>
</evidence>
<proteinExistence type="predicted"/>
<accession>A0A7Y0UFQ9</accession>
<organism evidence="1 2">
    <name type="scientific">Mobiluncus curtisii</name>
    <dbReference type="NCBI Taxonomy" id="2051"/>
    <lineage>
        <taxon>Bacteria</taxon>
        <taxon>Bacillati</taxon>
        <taxon>Actinomycetota</taxon>
        <taxon>Actinomycetes</taxon>
        <taxon>Actinomycetales</taxon>
        <taxon>Actinomycetaceae</taxon>
        <taxon>Mobiluncus</taxon>
    </lineage>
</organism>
<protein>
    <recommendedName>
        <fullName evidence="3">RNA polymerase subunit sigma-70</fullName>
    </recommendedName>
</protein>
<sequence length="127" mass="14592">MNDLDEQRIRNLRTAGWGYKAIAEFCALTRDQIRSYCTTRNLDAAPVMVEHVCQWCANPIQGAARARFCSPACRHKAWRHRQKTEPMREQTCTHCGRCFAIVDKPGQKFCCHACYVRARFGTRGGRP</sequence>
<dbReference type="RefSeq" id="WP_139041186.1">
    <property type="nucleotide sequence ID" value="NZ_CP068113.1"/>
</dbReference>
<dbReference type="Proteomes" id="UP000553981">
    <property type="component" value="Unassembled WGS sequence"/>
</dbReference>
<reference evidence="1 2" key="1">
    <citation type="submission" date="2020-04" db="EMBL/GenBank/DDBJ databases">
        <title>Antimicrobial susceptibility and clonality of vaginal-derived multi-drug resistant Mobiluncus isolates in China.</title>
        <authorList>
            <person name="Zhang X."/>
        </authorList>
    </citation>
    <scope>NUCLEOTIDE SEQUENCE [LARGE SCALE GENOMIC DNA]</scope>
    <source>
        <strain evidence="1 2">19</strain>
    </source>
</reference>
<comment type="caution">
    <text evidence="1">The sequence shown here is derived from an EMBL/GenBank/DDBJ whole genome shotgun (WGS) entry which is preliminary data.</text>
</comment>